<dbReference type="PROSITE" id="PS50158">
    <property type="entry name" value="ZF_CCHC"/>
    <property type="match status" value="1"/>
</dbReference>
<dbReference type="EMBL" id="CAICTM010000498">
    <property type="protein sequence ID" value="CAB9511720.1"/>
    <property type="molecule type" value="Genomic_DNA"/>
</dbReference>
<reference evidence="4" key="1">
    <citation type="submission" date="2020-06" db="EMBL/GenBank/DDBJ databases">
        <authorList>
            <consortium name="Plant Systems Biology data submission"/>
        </authorList>
    </citation>
    <scope>NUCLEOTIDE SEQUENCE</scope>
    <source>
        <strain evidence="4">D6</strain>
    </source>
</reference>
<gene>
    <name evidence="4" type="ORF">SEMRO_499_G155150.1</name>
</gene>
<feature type="domain" description="CCHC-type" evidence="3">
    <location>
        <begin position="173"/>
        <end position="187"/>
    </location>
</feature>
<proteinExistence type="predicted"/>
<evidence type="ECO:0000313" key="4">
    <source>
        <dbReference type="EMBL" id="CAB9511720.1"/>
    </source>
</evidence>
<feature type="compositionally biased region" description="Polar residues" evidence="2">
    <location>
        <begin position="59"/>
        <end position="69"/>
    </location>
</feature>
<name>A0A9N8HGR7_9STRA</name>
<accession>A0A9N8HGR7</accession>
<evidence type="ECO:0000259" key="3">
    <source>
        <dbReference type="PROSITE" id="PS50158"/>
    </source>
</evidence>
<evidence type="ECO:0000256" key="1">
    <source>
        <dbReference type="PROSITE-ProRule" id="PRU00047"/>
    </source>
</evidence>
<feature type="compositionally biased region" description="Basic residues" evidence="2">
    <location>
        <begin position="1"/>
        <end position="14"/>
    </location>
</feature>
<protein>
    <submittedName>
        <fullName evidence="4">ZnF_C2HC</fullName>
    </submittedName>
</protein>
<dbReference type="InterPro" id="IPR001878">
    <property type="entry name" value="Znf_CCHC"/>
</dbReference>
<comment type="caution">
    <text evidence="4">The sequence shown here is derived from an EMBL/GenBank/DDBJ whole genome shotgun (WGS) entry which is preliminary data.</text>
</comment>
<feature type="compositionally biased region" description="Basic and acidic residues" evidence="2">
    <location>
        <begin position="20"/>
        <end position="30"/>
    </location>
</feature>
<feature type="region of interest" description="Disordered" evidence="2">
    <location>
        <begin position="1"/>
        <end position="95"/>
    </location>
</feature>
<keyword evidence="1" id="KW-0479">Metal-binding</keyword>
<dbReference type="OrthoDB" id="47614at2759"/>
<dbReference type="GO" id="GO:0008270">
    <property type="term" value="F:zinc ion binding"/>
    <property type="evidence" value="ECO:0007669"/>
    <property type="project" value="UniProtKB-KW"/>
</dbReference>
<evidence type="ECO:0000313" key="5">
    <source>
        <dbReference type="Proteomes" id="UP001153069"/>
    </source>
</evidence>
<keyword evidence="1" id="KW-0863">Zinc-finger</keyword>
<dbReference type="GO" id="GO:0003676">
    <property type="term" value="F:nucleic acid binding"/>
    <property type="evidence" value="ECO:0007669"/>
    <property type="project" value="InterPro"/>
</dbReference>
<dbReference type="AlphaFoldDB" id="A0A9N8HGR7"/>
<dbReference type="Proteomes" id="UP001153069">
    <property type="component" value="Unassembled WGS sequence"/>
</dbReference>
<keyword evidence="1" id="KW-0862">Zinc</keyword>
<feature type="compositionally biased region" description="Basic and acidic residues" evidence="2">
    <location>
        <begin position="80"/>
        <end position="94"/>
    </location>
</feature>
<organism evidence="4 5">
    <name type="scientific">Seminavis robusta</name>
    <dbReference type="NCBI Taxonomy" id="568900"/>
    <lineage>
        <taxon>Eukaryota</taxon>
        <taxon>Sar</taxon>
        <taxon>Stramenopiles</taxon>
        <taxon>Ochrophyta</taxon>
        <taxon>Bacillariophyta</taxon>
        <taxon>Bacillariophyceae</taxon>
        <taxon>Bacillariophycidae</taxon>
        <taxon>Naviculales</taxon>
        <taxon>Naviculaceae</taxon>
        <taxon>Seminavis</taxon>
    </lineage>
</organism>
<sequence>MSSRKGRSNKRGAKRSLQFNKKEEEAKQENVVDLTFANDDSSPVKKKAKKEIKDFFTSDAVSTPSSRTKQAAVVTPPEKSQSDDGKPTKKRDDDGYVQSYIHKNVSYVREGESELDPTTVKVFELVDEYYVIPKGFENDRKFGPKSGVSFEQRVISCYCNNLLEAKDGKVDICTQCADEGHLRDDCPTLI</sequence>
<keyword evidence="5" id="KW-1185">Reference proteome</keyword>
<evidence type="ECO:0000256" key="2">
    <source>
        <dbReference type="SAM" id="MobiDB-lite"/>
    </source>
</evidence>